<dbReference type="AlphaFoldDB" id="A0A1E5Q8Y0"/>
<dbReference type="STRING" id="28181.BEN30_08090"/>
<keyword evidence="1" id="KW-0472">Membrane</keyword>
<evidence type="ECO:0000313" key="2">
    <source>
        <dbReference type="EMBL" id="OEJ67839.1"/>
    </source>
</evidence>
<evidence type="ECO:0008006" key="4">
    <source>
        <dbReference type="Google" id="ProtNLM"/>
    </source>
</evidence>
<keyword evidence="1" id="KW-0812">Transmembrane</keyword>
<evidence type="ECO:0000313" key="3">
    <source>
        <dbReference type="Proteomes" id="UP000095347"/>
    </source>
</evidence>
<reference evidence="3" key="1">
    <citation type="submission" date="2016-07" db="EMBL/GenBank/DDBJ databases">
        <authorList>
            <person name="Florea S."/>
            <person name="Webb J.S."/>
            <person name="Jaromczyk J."/>
            <person name="Schardl C.L."/>
        </authorList>
    </citation>
    <scope>NUCLEOTIDE SEQUENCE [LARGE SCALE GENOMIC DNA]</scope>
    <source>
        <strain evidence="3">MV-1</strain>
    </source>
</reference>
<name>A0A1E5Q8Y0_9PROT</name>
<dbReference type="EMBL" id="MCGG01000019">
    <property type="protein sequence ID" value="OEJ67839.1"/>
    <property type="molecule type" value="Genomic_DNA"/>
</dbReference>
<comment type="caution">
    <text evidence="2">The sequence shown here is derived from an EMBL/GenBank/DDBJ whole genome shotgun (WGS) entry which is preliminary data.</text>
</comment>
<dbReference type="InterPro" id="IPR019201">
    <property type="entry name" value="DUF2065"/>
</dbReference>
<sequence length="61" mass="6745">MSNLLAAFGLMLVIEGALYALFPDFMRRAIVAMMSLNEMQIRISAVLTAVVGLFLVWLAQL</sequence>
<gene>
    <name evidence="2" type="ORF">BEN30_08090</name>
</gene>
<dbReference type="OrthoDB" id="9815199at2"/>
<protein>
    <recommendedName>
        <fullName evidence="4">DUF2065 domain-containing protein</fullName>
    </recommendedName>
</protein>
<dbReference type="Proteomes" id="UP000095347">
    <property type="component" value="Unassembled WGS sequence"/>
</dbReference>
<proteinExistence type="predicted"/>
<feature type="transmembrane region" description="Helical" evidence="1">
    <location>
        <begin position="40"/>
        <end position="59"/>
    </location>
</feature>
<keyword evidence="1" id="KW-1133">Transmembrane helix</keyword>
<dbReference type="RefSeq" id="WP_069957546.1">
    <property type="nucleotide sequence ID" value="NZ_MCGG01000019.1"/>
</dbReference>
<organism evidence="2 3">
    <name type="scientific">Magnetovibrio blakemorei</name>
    <dbReference type="NCBI Taxonomy" id="28181"/>
    <lineage>
        <taxon>Bacteria</taxon>
        <taxon>Pseudomonadati</taxon>
        <taxon>Pseudomonadota</taxon>
        <taxon>Alphaproteobacteria</taxon>
        <taxon>Rhodospirillales</taxon>
        <taxon>Magnetovibrionaceae</taxon>
        <taxon>Magnetovibrio</taxon>
    </lineage>
</organism>
<accession>A0A1E5Q8Y0</accession>
<keyword evidence="3" id="KW-1185">Reference proteome</keyword>
<evidence type="ECO:0000256" key="1">
    <source>
        <dbReference type="SAM" id="Phobius"/>
    </source>
</evidence>
<dbReference type="Pfam" id="PF09838">
    <property type="entry name" value="DUF2065"/>
    <property type="match status" value="1"/>
</dbReference>